<dbReference type="PANTHER" id="PTHR30511:SF0">
    <property type="entry name" value="ALANINE RACEMASE, CATABOLIC-RELATED"/>
    <property type="match status" value="1"/>
</dbReference>
<comment type="catalytic activity">
    <reaction evidence="1">
        <text>L-alanine = D-alanine</text>
        <dbReference type="Rhea" id="RHEA:20249"/>
        <dbReference type="ChEBI" id="CHEBI:57416"/>
        <dbReference type="ChEBI" id="CHEBI:57972"/>
        <dbReference type="EC" id="5.1.1.1"/>
    </reaction>
</comment>
<comment type="similarity">
    <text evidence="3">Belongs to the alanine racemase family.</text>
</comment>
<dbReference type="InterPro" id="IPR000821">
    <property type="entry name" value="Ala_racemase"/>
</dbReference>
<dbReference type="Pfam" id="PF01168">
    <property type="entry name" value="Ala_racemase_N"/>
    <property type="match status" value="1"/>
</dbReference>
<evidence type="ECO:0000313" key="9">
    <source>
        <dbReference type="Proteomes" id="UP000602442"/>
    </source>
</evidence>
<evidence type="ECO:0000256" key="3">
    <source>
        <dbReference type="ARBA" id="ARBA00007880"/>
    </source>
</evidence>
<reference evidence="8 9" key="1">
    <citation type="submission" date="2020-11" db="EMBL/GenBank/DDBJ databases">
        <title>Erythrobacter sediminis sp. nov., a marine bacterium from a tidal flat of Garorim Bay.</title>
        <authorList>
            <person name="Kim D."/>
            <person name="Yoo Y."/>
            <person name="Kim J.-J."/>
        </authorList>
    </citation>
    <scope>NUCLEOTIDE SEQUENCE [LARGE SCALE GENOMIC DNA]</scope>
    <source>
        <strain evidence="8 9">JGD-13</strain>
    </source>
</reference>
<proteinExistence type="inferred from homology"/>
<dbReference type="InterPro" id="IPR001608">
    <property type="entry name" value="Ala_racemase_N"/>
</dbReference>
<dbReference type="Proteomes" id="UP000602442">
    <property type="component" value="Unassembled WGS sequence"/>
</dbReference>
<sequence>MPGELPPASLRLRIDRQALADNWRYLDSVSASETATGAAIKANAYGLGVDVAIPALLEAGARDFFLAHWGEVPAALEHAEGSQLSVLHGVRTPAEAHFARETSVLPVINSVRQAALWSQSGGGACHLMIDTGMNRLGITAADVSDPAIQALDIEIAMSHLACADEASPNNVAQLARFRECAQSVGARGLSLSNSAGLMLGPDYHFDLTRPGIALYGGAPVKAMRGKIAQVAYPEAAIIQIRDLSPGDSVGYNATWTAERPMRAATVSLGYADGFLRALGRDGVLHHGDDTLPILGKVSMDMIIVDVTNSDVSERDFLSIPFDLPELSARSGLSQYELLTVLGGRFDRTDG</sequence>
<feature type="domain" description="Alanine racemase C-terminal" evidence="7">
    <location>
        <begin position="230"/>
        <end position="350"/>
    </location>
</feature>
<accession>A0ABS0N4E4</accession>
<evidence type="ECO:0000259" key="7">
    <source>
        <dbReference type="SMART" id="SM01005"/>
    </source>
</evidence>
<comment type="cofactor">
    <cofactor evidence="2">
        <name>pyridoxal 5'-phosphate</name>
        <dbReference type="ChEBI" id="CHEBI:597326"/>
    </cofactor>
</comment>
<evidence type="ECO:0000313" key="8">
    <source>
        <dbReference type="EMBL" id="MBH5322617.1"/>
    </source>
</evidence>
<dbReference type="SUPFAM" id="SSF51419">
    <property type="entry name" value="PLP-binding barrel"/>
    <property type="match status" value="1"/>
</dbReference>
<dbReference type="GO" id="GO:0008784">
    <property type="term" value="F:alanine racemase activity"/>
    <property type="evidence" value="ECO:0007669"/>
    <property type="project" value="UniProtKB-EC"/>
</dbReference>
<dbReference type="Gene3D" id="2.40.37.10">
    <property type="entry name" value="Lyase, Ornithine Decarboxylase, Chain A, domain 1"/>
    <property type="match status" value="1"/>
</dbReference>
<dbReference type="SMART" id="SM01005">
    <property type="entry name" value="Ala_racemase_C"/>
    <property type="match status" value="1"/>
</dbReference>
<dbReference type="EMBL" id="JAEANY010000002">
    <property type="protein sequence ID" value="MBH5322617.1"/>
    <property type="molecule type" value="Genomic_DNA"/>
</dbReference>
<dbReference type="PRINTS" id="PR00992">
    <property type="entry name" value="ALARACEMASE"/>
</dbReference>
<keyword evidence="9" id="KW-1185">Reference proteome</keyword>
<dbReference type="Pfam" id="PF00842">
    <property type="entry name" value="Ala_racemase_C"/>
    <property type="match status" value="1"/>
</dbReference>
<dbReference type="InterPro" id="IPR009006">
    <property type="entry name" value="Ala_racemase/Decarboxylase_C"/>
</dbReference>
<dbReference type="CDD" id="cd00430">
    <property type="entry name" value="PLPDE_III_AR"/>
    <property type="match status" value="1"/>
</dbReference>
<dbReference type="PROSITE" id="PS00395">
    <property type="entry name" value="ALANINE_RACEMASE"/>
    <property type="match status" value="1"/>
</dbReference>
<evidence type="ECO:0000256" key="6">
    <source>
        <dbReference type="ARBA" id="ARBA00023235"/>
    </source>
</evidence>
<name>A0ABS0N4E4_9SPHN</name>
<keyword evidence="5" id="KW-0663">Pyridoxal phosphate</keyword>
<evidence type="ECO:0000256" key="2">
    <source>
        <dbReference type="ARBA" id="ARBA00001933"/>
    </source>
</evidence>
<dbReference type="PANTHER" id="PTHR30511">
    <property type="entry name" value="ALANINE RACEMASE"/>
    <property type="match status" value="1"/>
</dbReference>
<gene>
    <name evidence="8" type="primary">alr</name>
    <name evidence="8" type="ORF">I5L03_08470</name>
</gene>
<evidence type="ECO:0000256" key="1">
    <source>
        <dbReference type="ARBA" id="ARBA00000316"/>
    </source>
</evidence>
<protein>
    <recommendedName>
        <fullName evidence="4">alanine racemase</fullName>
        <ecNumber evidence="4">5.1.1.1</ecNumber>
    </recommendedName>
</protein>
<dbReference type="SUPFAM" id="SSF50621">
    <property type="entry name" value="Alanine racemase C-terminal domain-like"/>
    <property type="match status" value="1"/>
</dbReference>
<dbReference type="Gene3D" id="3.20.20.10">
    <property type="entry name" value="Alanine racemase"/>
    <property type="match status" value="1"/>
</dbReference>
<dbReference type="InterPro" id="IPR020622">
    <property type="entry name" value="Ala_racemase_pyridoxalP-BS"/>
</dbReference>
<organism evidence="8 9">
    <name type="scientific">Aurantiacibacter sediminis</name>
    <dbReference type="NCBI Taxonomy" id="2793064"/>
    <lineage>
        <taxon>Bacteria</taxon>
        <taxon>Pseudomonadati</taxon>
        <taxon>Pseudomonadota</taxon>
        <taxon>Alphaproteobacteria</taxon>
        <taxon>Sphingomonadales</taxon>
        <taxon>Erythrobacteraceae</taxon>
        <taxon>Aurantiacibacter</taxon>
    </lineage>
</organism>
<keyword evidence="6 8" id="KW-0413">Isomerase</keyword>
<dbReference type="InterPro" id="IPR029066">
    <property type="entry name" value="PLP-binding_barrel"/>
</dbReference>
<dbReference type="NCBIfam" id="TIGR00492">
    <property type="entry name" value="alr"/>
    <property type="match status" value="1"/>
</dbReference>
<evidence type="ECO:0000256" key="5">
    <source>
        <dbReference type="ARBA" id="ARBA00022898"/>
    </source>
</evidence>
<evidence type="ECO:0000256" key="4">
    <source>
        <dbReference type="ARBA" id="ARBA00013089"/>
    </source>
</evidence>
<dbReference type="InterPro" id="IPR011079">
    <property type="entry name" value="Ala_racemase_C"/>
</dbReference>
<dbReference type="EC" id="5.1.1.1" evidence="4"/>
<comment type="caution">
    <text evidence="8">The sequence shown here is derived from an EMBL/GenBank/DDBJ whole genome shotgun (WGS) entry which is preliminary data.</text>
</comment>